<proteinExistence type="predicted"/>
<reference evidence="1" key="1">
    <citation type="submission" date="2014-09" db="EMBL/GenBank/DDBJ databases">
        <authorList>
            <person name="Magalhaes I.L.F."/>
            <person name="Oliveira U."/>
            <person name="Santos F.R."/>
            <person name="Vidigal T.H.D.A."/>
            <person name="Brescovit A.D."/>
            <person name="Santos A.J."/>
        </authorList>
    </citation>
    <scope>NUCLEOTIDE SEQUENCE</scope>
    <source>
        <tissue evidence="1">Shoot tissue taken approximately 20 cm above the soil surface</tissue>
    </source>
</reference>
<sequence length="36" mass="4142">MGPAVVAAARGRAPPRLPRRWRMWRPWSGGLRRMGQ</sequence>
<dbReference type="EMBL" id="GBRH01213115">
    <property type="protein sequence ID" value="JAD84780.1"/>
    <property type="molecule type" value="Transcribed_RNA"/>
</dbReference>
<reference evidence="1" key="2">
    <citation type="journal article" date="2015" name="Data Brief">
        <title>Shoot transcriptome of the giant reed, Arundo donax.</title>
        <authorList>
            <person name="Barrero R.A."/>
            <person name="Guerrero F.D."/>
            <person name="Moolhuijzen P."/>
            <person name="Goolsby J.A."/>
            <person name="Tidwell J."/>
            <person name="Bellgard S.E."/>
            <person name="Bellgard M.I."/>
        </authorList>
    </citation>
    <scope>NUCLEOTIDE SEQUENCE</scope>
    <source>
        <tissue evidence="1">Shoot tissue taken approximately 20 cm above the soil surface</tissue>
    </source>
</reference>
<name>A0A0A9DGM6_ARUDO</name>
<evidence type="ECO:0000313" key="1">
    <source>
        <dbReference type="EMBL" id="JAD84780.1"/>
    </source>
</evidence>
<dbReference type="AlphaFoldDB" id="A0A0A9DGM6"/>
<organism evidence="1">
    <name type="scientific">Arundo donax</name>
    <name type="common">Giant reed</name>
    <name type="synonym">Donax arundinaceus</name>
    <dbReference type="NCBI Taxonomy" id="35708"/>
    <lineage>
        <taxon>Eukaryota</taxon>
        <taxon>Viridiplantae</taxon>
        <taxon>Streptophyta</taxon>
        <taxon>Embryophyta</taxon>
        <taxon>Tracheophyta</taxon>
        <taxon>Spermatophyta</taxon>
        <taxon>Magnoliopsida</taxon>
        <taxon>Liliopsida</taxon>
        <taxon>Poales</taxon>
        <taxon>Poaceae</taxon>
        <taxon>PACMAD clade</taxon>
        <taxon>Arundinoideae</taxon>
        <taxon>Arundineae</taxon>
        <taxon>Arundo</taxon>
    </lineage>
</organism>
<protein>
    <submittedName>
        <fullName evidence="1">Uncharacterized protein</fullName>
    </submittedName>
</protein>
<accession>A0A0A9DGM6</accession>